<dbReference type="Gene3D" id="1.25.40.10">
    <property type="entry name" value="Tetratricopeptide repeat domain"/>
    <property type="match status" value="1"/>
</dbReference>
<keyword evidence="2" id="KW-1185">Reference proteome</keyword>
<evidence type="ECO:0008006" key="3">
    <source>
        <dbReference type="Google" id="ProtNLM"/>
    </source>
</evidence>
<dbReference type="SUPFAM" id="SSF48452">
    <property type="entry name" value="TPR-like"/>
    <property type="match status" value="1"/>
</dbReference>
<sequence>MTRLPLILDPDRYLDGPLAPGQSVKAFAYDTWQSGTNDADEDGRGAAGPHRGHGEVLASLGLIYLRHGDPARAMVLGLAAMSMGDLSPKTILMIGEAMLLAGDPQQASAVLSRFDRDDGLATPPSQAERAARHYIAARIHDRLGETERARAELKQARDIVPEKPVEDRI</sequence>
<dbReference type="AlphaFoldDB" id="A0A3M0MCJ4"/>
<evidence type="ECO:0000313" key="1">
    <source>
        <dbReference type="EMBL" id="RMC34923.1"/>
    </source>
</evidence>
<proteinExistence type="predicted"/>
<dbReference type="OrthoDB" id="7776200at2"/>
<dbReference type="EMBL" id="QOKZ01000004">
    <property type="protein sequence ID" value="RMC34923.1"/>
    <property type="molecule type" value="Genomic_DNA"/>
</dbReference>
<dbReference type="Proteomes" id="UP000273516">
    <property type="component" value="Unassembled WGS sequence"/>
</dbReference>
<accession>A0A3M0MCJ4</accession>
<dbReference type="InterPro" id="IPR011990">
    <property type="entry name" value="TPR-like_helical_dom_sf"/>
</dbReference>
<organism evidence="1 2">
    <name type="scientific">Paracoccus alkanivorans</name>
    <dbReference type="NCBI Taxonomy" id="2116655"/>
    <lineage>
        <taxon>Bacteria</taxon>
        <taxon>Pseudomonadati</taxon>
        <taxon>Pseudomonadota</taxon>
        <taxon>Alphaproteobacteria</taxon>
        <taxon>Rhodobacterales</taxon>
        <taxon>Paracoccaceae</taxon>
        <taxon>Paracoccus</taxon>
    </lineage>
</organism>
<evidence type="ECO:0000313" key="2">
    <source>
        <dbReference type="Proteomes" id="UP000273516"/>
    </source>
</evidence>
<dbReference type="RefSeq" id="WP_122112700.1">
    <property type="nucleotide sequence ID" value="NZ_QOKZ01000004.1"/>
</dbReference>
<reference evidence="1 2" key="1">
    <citation type="submission" date="2018-07" db="EMBL/GenBank/DDBJ databases">
        <authorList>
            <person name="Zhang Y."/>
            <person name="Wang L."/>
            <person name="Ma S."/>
        </authorList>
    </citation>
    <scope>NUCLEOTIDE SEQUENCE [LARGE SCALE GENOMIC DNA]</scope>
    <source>
        <strain evidence="1 2">4-2</strain>
    </source>
</reference>
<comment type="caution">
    <text evidence="1">The sequence shown here is derived from an EMBL/GenBank/DDBJ whole genome shotgun (WGS) entry which is preliminary data.</text>
</comment>
<gene>
    <name evidence="1" type="ORF">C9E81_12605</name>
</gene>
<protein>
    <recommendedName>
        <fullName evidence="3">Tetratricopeptide repeat protein</fullName>
    </recommendedName>
</protein>
<name>A0A3M0MCJ4_9RHOB</name>